<dbReference type="RefSeq" id="XP_003486339.1">
    <property type="nucleotide sequence ID" value="XM_003486291.3"/>
</dbReference>
<keyword evidence="1" id="KW-0732">Signal</keyword>
<name>A0A6P3DLY1_BOMIM</name>
<accession>A0A6P3DLY1</accession>
<dbReference type="OrthoDB" id="7662308at2759"/>
<evidence type="ECO:0000313" key="2">
    <source>
        <dbReference type="Proteomes" id="UP000515180"/>
    </source>
</evidence>
<organism evidence="2 3">
    <name type="scientific">Bombus impatiens</name>
    <name type="common">Bumblebee</name>
    <dbReference type="NCBI Taxonomy" id="132113"/>
    <lineage>
        <taxon>Eukaryota</taxon>
        <taxon>Metazoa</taxon>
        <taxon>Ecdysozoa</taxon>
        <taxon>Arthropoda</taxon>
        <taxon>Hexapoda</taxon>
        <taxon>Insecta</taxon>
        <taxon>Pterygota</taxon>
        <taxon>Neoptera</taxon>
        <taxon>Endopterygota</taxon>
        <taxon>Hymenoptera</taxon>
        <taxon>Apocrita</taxon>
        <taxon>Aculeata</taxon>
        <taxon>Apoidea</taxon>
        <taxon>Anthophila</taxon>
        <taxon>Apidae</taxon>
        <taxon>Bombus</taxon>
        <taxon>Pyrobombus</taxon>
    </lineage>
</organism>
<dbReference type="Proteomes" id="UP000515180">
    <property type="component" value="Unplaced"/>
</dbReference>
<evidence type="ECO:0000256" key="1">
    <source>
        <dbReference type="SAM" id="SignalP"/>
    </source>
</evidence>
<protein>
    <submittedName>
        <fullName evidence="3">Uncharacterized protein LOC100743176</fullName>
    </submittedName>
</protein>
<keyword evidence="2" id="KW-1185">Reference proteome</keyword>
<dbReference type="OMA" id="VIANHDS"/>
<sequence length="143" mass="16317">MKNGWIFVSILTTFVVVVNGRVYYLPTLDQNRYDDLTFPVPNEQSSRDLDLSFFAGDSSDPDSKIHPVKKVYTLVAPEKPVMEVNKEEVPITRYKLVEAPVKRVGSDDIIMVPEVNRKMVKIDRNNKGEVILELRVIANHDTV</sequence>
<dbReference type="GeneID" id="100743176"/>
<feature type="signal peptide" evidence="1">
    <location>
        <begin position="1"/>
        <end position="20"/>
    </location>
</feature>
<reference evidence="3" key="1">
    <citation type="submission" date="2025-08" db="UniProtKB">
        <authorList>
            <consortium name="RefSeq"/>
        </authorList>
    </citation>
    <scope>IDENTIFICATION</scope>
</reference>
<dbReference type="KEGG" id="bim:100743176"/>
<evidence type="ECO:0000313" key="3">
    <source>
        <dbReference type="RefSeq" id="XP_003486339.1"/>
    </source>
</evidence>
<dbReference type="AlphaFoldDB" id="A0A6P3DLY1"/>
<feature type="chain" id="PRO_5028295025" evidence="1">
    <location>
        <begin position="21"/>
        <end position="143"/>
    </location>
</feature>
<proteinExistence type="predicted"/>
<gene>
    <name evidence="3" type="primary">LOC100743176</name>
</gene>